<gene>
    <name evidence="5" type="ORF">A4V09_15405</name>
</gene>
<keyword evidence="2" id="KW-0238">DNA-binding</keyword>
<dbReference type="KEGG" id="byl:A4V09_15405"/>
<evidence type="ECO:0000259" key="4">
    <source>
        <dbReference type="PROSITE" id="PS50949"/>
    </source>
</evidence>
<protein>
    <recommendedName>
        <fullName evidence="4">HTH gntR-type domain-containing protein</fullName>
    </recommendedName>
</protein>
<keyword evidence="6" id="KW-1185">Reference proteome</keyword>
<reference evidence="5" key="1">
    <citation type="submission" date="2017-04" db="EMBL/GenBank/DDBJ databases">
        <title>Complete Genome Sequences of Twelve Strains of a Stable Defined Moderately Diverse Mouse Microbiota 2 (sDMDMm2).</title>
        <authorList>
            <person name="Uchimura Y."/>
            <person name="Wyss M."/>
            <person name="Brugiroux S."/>
            <person name="Limenitakis J.P."/>
            <person name="Stecher B."/>
            <person name="McCoy K.D."/>
            <person name="Macpherson A.J."/>
        </authorList>
    </citation>
    <scope>NUCLEOTIDE SEQUENCE</scope>
    <source>
        <strain evidence="5">YL58</strain>
    </source>
</reference>
<feature type="domain" description="HTH gntR-type" evidence="4">
    <location>
        <begin position="244"/>
        <end position="312"/>
    </location>
</feature>
<dbReference type="PANTHER" id="PTHR38445:SF9">
    <property type="entry name" value="HTH-TYPE TRANSCRIPTIONAL REPRESSOR YTRA"/>
    <property type="match status" value="1"/>
</dbReference>
<sequence length="481" mass="55280">MKDDTELCNVVYGVLKTHIQFGVYHYGHTLPKMEHAAGSFFVSLDTIRRAYLRLQKDGYITISQNVGSVVIKDYSEQQIEDNVQLFFSQRKNALIDLSKSIGPLTGHAQWLGLKNAPAKMLNSTHLSDADHTYPPVFAFDYIMTAYASLGNDLFLRLLWQIFTFFEAPFFSTPENPWHMSVVTEYAPRSLEFCLKKDWDSLRRSIRSAQDSISLSLCRFYEERITMPGPSQEIPFTWSPYKKASQICYSLAMDLLTSISRGQYPADTFLPSLSQLSKERNVSVSTVRRALSLLNGVGATKSFKRIGTKVLSYKETAKNCDFTKPAVRKRMLDMAKSLQILALSCREVSEITISSLDTNAIQDCQERLSGLKDRQQYELITYATLDLLRQYSPYEAVRTVYTELLQQLFWGYTLYSIWKRSDDKKKLYISCFETFSRSLEEADAVRFSEKLEELLMHEFHFTISKLVQSGIKEAEELLIPDH</sequence>
<feature type="domain" description="HTH gntR-type" evidence="4">
    <location>
        <begin position="5"/>
        <end position="73"/>
    </location>
</feature>
<dbReference type="EMBL" id="CP015405">
    <property type="protein sequence ID" value="ANU77021.1"/>
    <property type="molecule type" value="Genomic_DNA"/>
</dbReference>
<dbReference type="SUPFAM" id="SSF46785">
    <property type="entry name" value="Winged helix' DNA-binding domain"/>
    <property type="match status" value="2"/>
</dbReference>
<accession>A0A1C7IBJ9</accession>
<evidence type="ECO:0000256" key="3">
    <source>
        <dbReference type="ARBA" id="ARBA00023163"/>
    </source>
</evidence>
<dbReference type="SMART" id="SM00345">
    <property type="entry name" value="HTH_GNTR"/>
    <property type="match status" value="2"/>
</dbReference>
<dbReference type="InterPro" id="IPR000524">
    <property type="entry name" value="Tscrpt_reg_HTH_GntR"/>
</dbReference>
<dbReference type="STRING" id="1796616.A4V09_15405"/>
<organism evidence="5 6">
    <name type="scientific">Blautia pseudococcoides</name>
    <dbReference type="NCBI Taxonomy" id="1796616"/>
    <lineage>
        <taxon>Bacteria</taxon>
        <taxon>Bacillati</taxon>
        <taxon>Bacillota</taxon>
        <taxon>Clostridia</taxon>
        <taxon>Lachnospirales</taxon>
        <taxon>Lachnospiraceae</taxon>
        <taxon>Blautia</taxon>
    </lineage>
</organism>
<dbReference type="InterPro" id="IPR036388">
    <property type="entry name" value="WH-like_DNA-bd_sf"/>
</dbReference>
<dbReference type="AlphaFoldDB" id="A0A1C7IBJ9"/>
<dbReference type="RefSeq" id="WP_065543168.1">
    <property type="nucleotide sequence ID" value="NZ_CP015405.2"/>
</dbReference>
<dbReference type="GO" id="GO:0003677">
    <property type="term" value="F:DNA binding"/>
    <property type="evidence" value="ECO:0007669"/>
    <property type="project" value="UniProtKB-KW"/>
</dbReference>
<evidence type="ECO:0000313" key="6">
    <source>
        <dbReference type="Proteomes" id="UP000092574"/>
    </source>
</evidence>
<name>A0A1C7IBJ9_9FIRM</name>
<evidence type="ECO:0000256" key="2">
    <source>
        <dbReference type="ARBA" id="ARBA00023125"/>
    </source>
</evidence>
<dbReference type="GO" id="GO:0003700">
    <property type="term" value="F:DNA-binding transcription factor activity"/>
    <property type="evidence" value="ECO:0007669"/>
    <property type="project" value="InterPro"/>
</dbReference>
<keyword evidence="1" id="KW-0805">Transcription regulation</keyword>
<dbReference type="PROSITE" id="PS50949">
    <property type="entry name" value="HTH_GNTR"/>
    <property type="match status" value="2"/>
</dbReference>
<dbReference type="Proteomes" id="UP000092574">
    <property type="component" value="Chromosome"/>
</dbReference>
<evidence type="ECO:0000256" key="1">
    <source>
        <dbReference type="ARBA" id="ARBA00023015"/>
    </source>
</evidence>
<dbReference type="PANTHER" id="PTHR38445">
    <property type="entry name" value="HTH-TYPE TRANSCRIPTIONAL REPRESSOR YTRA"/>
    <property type="match status" value="1"/>
</dbReference>
<dbReference type="Pfam" id="PF00392">
    <property type="entry name" value="GntR"/>
    <property type="match status" value="2"/>
</dbReference>
<dbReference type="Gene3D" id="1.10.10.10">
    <property type="entry name" value="Winged helix-like DNA-binding domain superfamily/Winged helix DNA-binding domain"/>
    <property type="match status" value="2"/>
</dbReference>
<evidence type="ECO:0000313" key="5">
    <source>
        <dbReference type="EMBL" id="ANU77021.1"/>
    </source>
</evidence>
<proteinExistence type="predicted"/>
<dbReference type="OrthoDB" id="1957253at2"/>
<dbReference type="InterPro" id="IPR036390">
    <property type="entry name" value="WH_DNA-bd_sf"/>
</dbReference>
<keyword evidence="3" id="KW-0804">Transcription</keyword>